<proteinExistence type="predicted"/>
<dbReference type="Pfam" id="PF00501">
    <property type="entry name" value="AMP-binding"/>
    <property type="match status" value="2"/>
</dbReference>
<dbReference type="InterPro" id="IPR020806">
    <property type="entry name" value="PKS_PP-bd"/>
</dbReference>
<keyword evidence="2" id="KW-0597">Phosphoprotein</keyword>
<dbReference type="Pfam" id="PF00668">
    <property type="entry name" value="Condensation"/>
    <property type="match status" value="1"/>
</dbReference>
<dbReference type="SMART" id="SM00822">
    <property type="entry name" value="PKS_KR"/>
    <property type="match status" value="1"/>
</dbReference>
<dbReference type="GO" id="GO:0003824">
    <property type="term" value="F:catalytic activity"/>
    <property type="evidence" value="ECO:0007669"/>
    <property type="project" value="InterPro"/>
</dbReference>
<dbReference type="Gene3D" id="3.30.559.10">
    <property type="entry name" value="Chloramphenicol acetyltransferase-like domain"/>
    <property type="match status" value="1"/>
</dbReference>
<dbReference type="GO" id="GO:0005829">
    <property type="term" value="C:cytosol"/>
    <property type="evidence" value="ECO:0007669"/>
    <property type="project" value="TreeGrafter"/>
</dbReference>
<name>A0A1T4U829_9BACT</name>
<keyword evidence="5" id="KW-1185">Reference proteome</keyword>
<dbReference type="SUPFAM" id="SSF47336">
    <property type="entry name" value="ACP-like"/>
    <property type="match status" value="2"/>
</dbReference>
<dbReference type="EMBL" id="FUWZ01000021">
    <property type="protein sequence ID" value="SKA48843.1"/>
    <property type="molecule type" value="Genomic_DNA"/>
</dbReference>
<dbReference type="SUPFAM" id="SSF52777">
    <property type="entry name" value="CoA-dependent acyltransferases"/>
    <property type="match status" value="2"/>
</dbReference>
<dbReference type="PROSITE" id="PS00455">
    <property type="entry name" value="AMP_BINDING"/>
    <property type="match status" value="1"/>
</dbReference>
<dbReference type="SMART" id="SM00823">
    <property type="entry name" value="PKS_PP"/>
    <property type="match status" value="2"/>
</dbReference>
<dbReference type="InterPro" id="IPR020845">
    <property type="entry name" value="AMP-binding_CS"/>
</dbReference>
<dbReference type="GO" id="GO:0031177">
    <property type="term" value="F:phosphopantetheine binding"/>
    <property type="evidence" value="ECO:0007669"/>
    <property type="project" value="InterPro"/>
</dbReference>
<dbReference type="NCBIfam" id="TIGR01733">
    <property type="entry name" value="AA-adenyl-dom"/>
    <property type="match status" value="1"/>
</dbReference>
<dbReference type="PROSITE" id="PS50075">
    <property type="entry name" value="CARRIER"/>
    <property type="match status" value="2"/>
</dbReference>
<dbReference type="PANTHER" id="PTHR45527">
    <property type="entry name" value="NONRIBOSOMAL PEPTIDE SYNTHETASE"/>
    <property type="match status" value="1"/>
</dbReference>
<protein>
    <submittedName>
        <fullName evidence="4">Amino acid adenylation domain-containing protein</fullName>
    </submittedName>
</protein>
<feature type="non-terminal residue" evidence="4">
    <location>
        <position position="1"/>
    </location>
</feature>
<dbReference type="InterPro" id="IPR036291">
    <property type="entry name" value="NAD(P)-bd_dom_sf"/>
</dbReference>
<evidence type="ECO:0000256" key="1">
    <source>
        <dbReference type="ARBA" id="ARBA00022450"/>
    </source>
</evidence>
<dbReference type="InterPro" id="IPR023213">
    <property type="entry name" value="CAT-like_dom_sf"/>
</dbReference>
<reference evidence="5" key="1">
    <citation type="submission" date="2017-02" db="EMBL/GenBank/DDBJ databases">
        <authorList>
            <person name="Varghese N."/>
            <person name="Submissions S."/>
        </authorList>
    </citation>
    <scope>NUCLEOTIDE SEQUENCE [LARGE SCALE GENOMIC DNA]</scope>
    <source>
        <strain evidence="5">DSM 22224</strain>
    </source>
</reference>
<sequence length="1451" mass="160128">VLLKVLSQEYPSLQTSHIDVSLSEEGWQPLLAAEINTPGNGRVICLRHGRRWGRHYERLETSVSAMPGGGIYLVTGGLGGLGYTLSKRLLADNAAGLILTGRVALPPRAAWDAGDLEAGVKARIEKIRELESRGCRVLYSHCDLTDVAAVRELVASSEAVLGGRISGVVHAAGIADGESHGGIDTLTQQDYEKQFGPKVQGLEVLQTVLGDRALEFFAATSSLSTVLGGIGFGAYAPANAYMDAYITSGVGTGSLKHWISICFDGLEYGDKTGGGITGGELAEVWRRIMSVRHLPQVVVSVSDLQLRLQQWVNREVAVAEGGEAMAAGDDKASEDDITASLIGLWEQFFGKQGITAEDDFFEIGGNSLKALTMMGRIHKLFNVEVPVKTFFDNSTITLLAAQMNTLMSAGNAGRKEYTAIPSAPLKPYYALSSAQKRLYFLYEMDKDSIAYNLPQVVMLEGALDVAKISLAFNQLLARHENLRTFFEVEDGVPVQKIAAPVTCQIPVVKATAEEVPAVIHNFIRPFDLRAAPLIRMALVAIGSRQHILMVDVHHIIMDGVSENILINDFMALYQEETLPPLQLQYKDFAEWQQEVASQPWMSVQRDFWMREFEEVPTPLELPYDYARPAAKDQEGHIISFDIDTILTGHLKQLAEAEKTTLFMVLLAAYNILLARVSGQDDVVVGTPVAGRHNSDVEQVMGMFVNTLPLRNQVSGGSSFRELLAAVKAKTLSCFDNQDYQYEALISDLALLRDAGRNPLFDAMFVFQNYEQSTLELPGLTLKPYSTGHAVAKFDMTLSAFEHDGKLLLSMEYATSLFKEATIQRFVTCFVNILTAITAHPQALIKDLVIIPAEEAHRLLYEWNNTATDYPSDKSLVELFEQQAQQTPDHIAVEFNEERVTYRQLNHRSGQLARHLVHHGVAPGDIVGLMMERSTDLIVGMLGIMKAGGAYLPLDATYPEEHIRNMLEECRVKTVLTEIPHHEEAPLHALPEVTAAHTAYIIYTSGSTGKPKGVMVPHRPVVNLAWSQRRTFQITEAEKILQFSTICFDASVEQIWLALLSGATLVMVSREVILDNALFNQYLRDHAVTHLHATPSFLESVAWEDVSALKRIIAGGEACPVTLAEKCGGVAAFYNEYGPTETTVTSIEYAVTGPMPDKTYVPIGRPVHNTRVYILGEQLELLPAGARGKLYIGGDGLASGYVNDPELTARKFLWHPLLPEERIYDTGDYARWLPDGQLEFLGRADEQIKIRGYRVELGEIAARLRQHEEVQDSIVIADRQGQHTVLTAYYIPVHGAGILSLDAYMREQLPAYMIPAHFIKMEQFPVNRNGKIDRKALPLVESAAGAEFISPLGDTAEMLANIWSEVLSLNREKIGANSTFFELGGNSLLLIKLQVRMKERLGINVAVAELFTYSSVAALAAFLDNGNVAVEQFEKTVREEVEGLKNMIDIFK</sequence>
<organism evidence="4 5">
    <name type="scientific">Chitinophaga eiseniae</name>
    <dbReference type="NCBI Taxonomy" id="634771"/>
    <lineage>
        <taxon>Bacteria</taxon>
        <taxon>Pseudomonadati</taxon>
        <taxon>Bacteroidota</taxon>
        <taxon>Chitinophagia</taxon>
        <taxon>Chitinophagales</taxon>
        <taxon>Chitinophagaceae</taxon>
        <taxon>Chitinophaga</taxon>
    </lineage>
</organism>
<dbReference type="Gene3D" id="3.40.50.720">
    <property type="entry name" value="NAD(P)-binding Rossmann-like Domain"/>
    <property type="match status" value="1"/>
</dbReference>
<dbReference type="GO" id="GO:0044550">
    <property type="term" value="P:secondary metabolite biosynthetic process"/>
    <property type="evidence" value="ECO:0007669"/>
    <property type="project" value="TreeGrafter"/>
</dbReference>
<dbReference type="CDD" id="cd05930">
    <property type="entry name" value="A_NRPS"/>
    <property type="match status" value="1"/>
</dbReference>
<dbReference type="STRING" id="634771.SAMN04488128_1211"/>
<dbReference type="InterPro" id="IPR045851">
    <property type="entry name" value="AMP-bd_C_sf"/>
</dbReference>
<evidence type="ECO:0000313" key="5">
    <source>
        <dbReference type="Proteomes" id="UP000190367"/>
    </source>
</evidence>
<feature type="domain" description="Carrier" evidence="3">
    <location>
        <begin position="332"/>
        <end position="407"/>
    </location>
</feature>
<dbReference type="InterPro" id="IPR036736">
    <property type="entry name" value="ACP-like_sf"/>
</dbReference>
<dbReference type="SUPFAM" id="SSF56801">
    <property type="entry name" value="Acetyl-CoA synthetase-like"/>
    <property type="match status" value="1"/>
</dbReference>
<dbReference type="Gene3D" id="1.10.1200.10">
    <property type="entry name" value="ACP-like"/>
    <property type="match status" value="2"/>
</dbReference>
<dbReference type="InterPro" id="IPR001242">
    <property type="entry name" value="Condensation_dom"/>
</dbReference>
<accession>A0A1T4U829</accession>
<evidence type="ECO:0000259" key="3">
    <source>
        <dbReference type="PROSITE" id="PS50075"/>
    </source>
</evidence>
<dbReference type="Gene3D" id="3.40.50.980">
    <property type="match status" value="2"/>
</dbReference>
<gene>
    <name evidence="4" type="ORF">SAMN04488128_1211</name>
</gene>
<feature type="domain" description="Carrier" evidence="3">
    <location>
        <begin position="1349"/>
        <end position="1426"/>
    </location>
</feature>
<dbReference type="Proteomes" id="UP000190367">
    <property type="component" value="Unassembled WGS sequence"/>
</dbReference>
<dbReference type="Gene3D" id="3.30.559.30">
    <property type="entry name" value="Nonribosomal peptide synthetase, condensation domain"/>
    <property type="match status" value="1"/>
</dbReference>
<dbReference type="RefSeq" id="WP_143313384.1">
    <property type="nucleotide sequence ID" value="NZ_FUWZ01000021.1"/>
</dbReference>
<dbReference type="SUPFAM" id="SSF51735">
    <property type="entry name" value="NAD(P)-binding Rossmann-fold domains"/>
    <property type="match status" value="1"/>
</dbReference>
<dbReference type="Gene3D" id="3.30.300.30">
    <property type="match status" value="1"/>
</dbReference>
<dbReference type="InterPro" id="IPR000873">
    <property type="entry name" value="AMP-dep_synth/lig_dom"/>
</dbReference>
<evidence type="ECO:0000313" key="4">
    <source>
        <dbReference type="EMBL" id="SKA48843.1"/>
    </source>
</evidence>
<evidence type="ECO:0000256" key="2">
    <source>
        <dbReference type="ARBA" id="ARBA00022553"/>
    </source>
</evidence>
<dbReference type="CDD" id="cd19531">
    <property type="entry name" value="LCL_NRPS-like"/>
    <property type="match status" value="1"/>
</dbReference>
<dbReference type="Pfam" id="PF08659">
    <property type="entry name" value="KR"/>
    <property type="match status" value="1"/>
</dbReference>
<dbReference type="Pfam" id="PF00550">
    <property type="entry name" value="PP-binding"/>
    <property type="match status" value="2"/>
</dbReference>
<keyword evidence="1" id="KW-0596">Phosphopantetheine</keyword>
<dbReference type="FunFam" id="3.40.50.12780:FF:000012">
    <property type="entry name" value="Non-ribosomal peptide synthetase"/>
    <property type="match status" value="1"/>
</dbReference>
<dbReference type="InterPro" id="IPR013968">
    <property type="entry name" value="PKS_KR"/>
</dbReference>
<dbReference type="Gene3D" id="2.30.38.10">
    <property type="entry name" value="Luciferase, Domain 3"/>
    <property type="match status" value="1"/>
</dbReference>
<dbReference type="InterPro" id="IPR010071">
    <property type="entry name" value="AA_adenyl_dom"/>
</dbReference>
<dbReference type="InterPro" id="IPR009081">
    <property type="entry name" value="PP-bd_ACP"/>
</dbReference>
<dbReference type="InterPro" id="IPR057326">
    <property type="entry name" value="KR_dom"/>
</dbReference>
<dbReference type="OrthoDB" id="4317020at2"/>
<dbReference type="PANTHER" id="PTHR45527:SF1">
    <property type="entry name" value="FATTY ACID SYNTHASE"/>
    <property type="match status" value="1"/>
</dbReference>
<dbReference type="GO" id="GO:0043041">
    <property type="term" value="P:amino acid activation for nonribosomal peptide biosynthetic process"/>
    <property type="evidence" value="ECO:0007669"/>
    <property type="project" value="TreeGrafter"/>
</dbReference>